<dbReference type="Proteomes" id="UP000318538">
    <property type="component" value="Chromosome"/>
</dbReference>
<reference evidence="9 10" key="1">
    <citation type="submission" date="2019-02" db="EMBL/GenBank/DDBJ databases">
        <title>Deep-cultivation of Planctomycetes and their phenomic and genomic characterization uncovers novel biology.</title>
        <authorList>
            <person name="Wiegand S."/>
            <person name="Jogler M."/>
            <person name="Boedeker C."/>
            <person name="Pinto D."/>
            <person name="Vollmers J."/>
            <person name="Rivas-Marin E."/>
            <person name="Kohn T."/>
            <person name="Peeters S.H."/>
            <person name="Heuer A."/>
            <person name="Rast P."/>
            <person name="Oberbeckmann S."/>
            <person name="Bunk B."/>
            <person name="Jeske O."/>
            <person name="Meyerdierks A."/>
            <person name="Storesund J.E."/>
            <person name="Kallscheuer N."/>
            <person name="Luecker S."/>
            <person name="Lage O.M."/>
            <person name="Pohl T."/>
            <person name="Merkel B.J."/>
            <person name="Hornburger P."/>
            <person name="Mueller R.-W."/>
            <person name="Bruemmer F."/>
            <person name="Labrenz M."/>
            <person name="Spormann A.M."/>
            <person name="Op den Camp H."/>
            <person name="Overmann J."/>
            <person name="Amann R."/>
            <person name="Jetten M.S.M."/>
            <person name="Mascher T."/>
            <person name="Medema M.H."/>
            <person name="Devos D.P."/>
            <person name="Kaster A.-K."/>
            <person name="Ovreas L."/>
            <person name="Rohde M."/>
            <person name="Galperin M.Y."/>
            <person name="Jogler C."/>
        </authorList>
    </citation>
    <scope>NUCLEOTIDE SEQUENCE [LARGE SCALE GENOMIC DNA]</scope>
    <source>
        <strain evidence="9 10">K22_7</strain>
    </source>
</reference>
<feature type="transmembrane region" description="Helical" evidence="7">
    <location>
        <begin position="432"/>
        <end position="452"/>
    </location>
</feature>
<evidence type="ECO:0000256" key="7">
    <source>
        <dbReference type="SAM" id="Phobius"/>
    </source>
</evidence>
<dbReference type="PANTHER" id="PTHR33406:SF12">
    <property type="entry name" value="BLR2997 PROTEIN"/>
    <property type="match status" value="1"/>
</dbReference>
<evidence type="ECO:0000256" key="3">
    <source>
        <dbReference type="ARBA" id="ARBA00022692"/>
    </source>
</evidence>
<evidence type="ECO:0000259" key="8">
    <source>
        <dbReference type="Pfam" id="PF03176"/>
    </source>
</evidence>
<dbReference type="RefSeq" id="WP_218933445.1">
    <property type="nucleotide sequence ID" value="NZ_CP036525.1"/>
</dbReference>
<evidence type="ECO:0000256" key="6">
    <source>
        <dbReference type="SAM" id="MobiDB-lite"/>
    </source>
</evidence>
<comment type="subcellular location">
    <subcellularLocation>
        <location evidence="1">Cell membrane</location>
        <topology evidence="1">Multi-pass membrane protein</topology>
    </subcellularLocation>
</comment>
<evidence type="ECO:0000256" key="4">
    <source>
        <dbReference type="ARBA" id="ARBA00022989"/>
    </source>
</evidence>
<feature type="transmembrane region" description="Helical" evidence="7">
    <location>
        <begin position="12"/>
        <end position="32"/>
    </location>
</feature>
<dbReference type="SUPFAM" id="SSF82866">
    <property type="entry name" value="Multidrug efflux transporter AcrB transmembrane domain"/>
    <property type="match status" value="2"/>
</dbReference>
<organism evidence="9 10">
    <name type="scientific">Rubripirellula lacrimiformis</name>
    <dbReference type="NCBI Taxonomy" id="1930273"/>
    <lineage>
        <taxon>Bacteria</taxon>
        <taxon>Pseudomonadati</taxon>
        <taxon>Planctomycetota</taxon>
        <taxon>Planctomycetia</taxon>
        <taxon>Pirellulales</taxon>
        <taxon>Pirellulaceae</taxon>
        <taxon>Rubripirellula</taxon>
    </lineage>
</organism>
<evidence type="ECO:0000256" key="2">
    <source>
        <dbReference type="ARBA" id="ARBA00022475"/>
    </source>
</evidence>
<accession>A0A517NH61</accession>
<evidence type="ECO:0000313" key="10">
    <source>
        <dbReference type="Proteomes" id="UP000318538"/>
    </source>
</evidence>
<proteinExistence type="predicted"/>
<dbReference type="InterPro" id="IPR004869">
    <property type="entry name" value="MMPL_dom"/>
</dbReference>
<evidence type="ECO:0000256" key="1">
    <source>
        <dbReference type="ARBA" id="ARBA00004651"/>
    </source>
</evidence>
<feature type="domain" description="Membrane transport protein MMPL" evidence="8">
    <location>
        <begin position="162"/>
        <end position="434"/>
    </location>
</feature>
<dbReference type="PANTHER" id="PTHR33406">
    <property type="entry name" value="MEMBRANE PROTEIN MJ1562-RELATED"/>
    <property type="match status" value="1"/>
</dbReference>
<dbReference type="AlphaFoldDB" id="A0A517NH61"/>
<dbReference type="Pfam" id="PF03176">
    <property type="entry name" value="MMPL"/>
    <property type="match status" value="2"/>
</dbReference>
<dbReference type="InterPro" id="IPR050545">
    <property type="entry name" value="Mycobact_MmpL"/>
</dbReference>
<sequence length="827" mass="89024">MINGEDPLRRRYLRQFKIGIGVLVLLAIPAIIHSQAAIHSLFNRPADWVPDSLPEKAEFNDFLAHFSVADLVMVGWEDSDLDSTSLATVTAILQPLCIESYDAESDASTIAELSDEAAQWIAAVRLMCDTPTPLHWAQSGTETLDHLMSSTSLTRESAIKRLQGTLIGPDASQTCLVISLDEAGLTKRRFLIPEIRLMAANVIGQTPREIAVVGGPFEGAVVDTESIRSIQMFSPPSAIVAAILCLLCLRSIPLTASIVAVAVIGEGLVLAAVYYTGTPMNAVLIVLPPLVFVLTVSAGIHLSNYYLDIVHEFPEVSLSDAAKRAMHAGMAPCALATGTTVIGLSSLMLVRLQPVRVFGGVASIGVTLTLLLLFLILPGAMVLTKPRRSRTQGGSPLPPGSNHGSAGGLWAWRDRLRSKAAQWMRRRLTRPWPMIILFLTVAGGLSIGLGRLESSVNVPRMFLPDSDIRQQYAWFESHIGPTVNGELLLTFPPLTEDDDPLQRLSTVARAHSAAIAQDSVGGALSAMTFVPPISSRRSLSAAAQRSVVRKLIRDPESSLGELGFISHNPDREIWRISVRMPQSEEDQLGEQIAGLESAVHLAIADAKVPAKVSFSGGIVIVHKSQEVLLRDLFRSFVAAFGVIAIVMMLMLRSVVGGLIAMIPNLFPTVALFGLMGLIRLPLDIGSVMSASVALGIAVDDTVHLLSRYGSRRARGLGQIRAAFGALSQCGWAMFQTTLVCGTSLMAYWFSDFVPTSNFSLFMFGLLASALLGVVFLLPAMMSSVLGRWLAHTIGADASASVYADGPPNQTPPSDVRRLPLHHEQKRT</sequence>
<evidence type="ECO:0000313" key="9">
    <source>
        <dbReference type="EMBL" id="QDT06393.1"/>
    </source>
</evidence>
<gene>
    <name evidence="9" type="ORF">K227x_48020</name>
</gene>
<evidence type="ECO:0000256" key="5">
    <source>
        <dbReference type="ARBA" id="ARBA00023136"/>
    </source>
</evidence>
<feature type="transmembrane region" description="Helical" evidence="7">
    <location>
        <begin position="282"/>
        <end position="307"/>
    </location>
</feature>
<dbReference type="EMBL" id="CP036525">
    <property type="protein sequence ID" value="QDT06393.1"/>
    <property type="molecule type" value="Genomic_DNA"/>
</dbReference>
<feature type="transmembrane region" description="Helical" evidence="7">
    <location>
        <begin position="328"/>
        <end position="349"/>
    </location>
</feature>
<feature type="transmembrane region" description="Helical" evidence="7">
    <location>
        <begin position="632"/>
        <end position="651"/>
    </location>
</feature>
<feature type="transmembrane region" description="Helical" evidence="7">
    <location>
        <begin position="256"/>
        <end position="276"/>
    </location>
</feature>
<feature type="region of interest" description="Disordered" evidence="6">
    <location>
        <begin position="387"/>
        <end position="406"/>
    </location>
</feature>
<feature type="compositionally biased region" description="Basic and acidic residues" evidence="6">
    <location>
        <begin position="814"/>
        <end position="827"/>
    </location>
</feature>
<feature type="domain" description="Membrane transport protein MMPL" evidence="8">
    <location>
        <begin position="560"/>
        <end position="788"/>
    </location>
</feature>
<keyword evidence="2" id="KW-1003">Cell membrane</keyword>
<keyword evidence="3 7" id="KW-0812">Transmembrane</keyword>
<feature type="transmembrane region" description="Helical" evidence="7">
    <location>
        <begin position="760"/>
        <end position="779"/>
    </location>
</feature>
<dbReference type="GO" id="GO:0005886">
    <property type="term" value="C:plasma membrane"/>
    <property type="evidence" value="ECO:0007669"/>
    <property type="project" value="UniProtKB-SubCell"/>
</dbReference>
<dbReference type="Gene3D" id="1.20.1640.10">
    <property type="entry name" value="Multidrug efflux transporter AcrB transmembrane domain"/>
    <property type="match status" value="2"/>
</dbReference>
<feature type="transmembrane region" description="Helical" evidence="7">
    <location>
        <begin position="361"/>
        <end position="383"/>
    </location>
</feature>
<feature type="region of interest" description="Disordered" evidence="6">
    <location>
        <begin position="801"/>
        <end position="827"/>
    </location>
</feature>
<keyword evidence="10" id="KW-1185">Reference proteome</keyword>
<feature type="transmembrane region" description="Helical" evidence="7">
    <location>
        <begin position="658"/>
        <end position="678"/>
    </location>
</feature>
<feature type="transmembrane region" description="Helical" evidence="7">
    <location>
        <begin position="725"/>
        <end position="748"/>
    </location>
</feature>
<keyword evidence="5 7" id="KW-0472">Membrane</keyword>
<protein>
    <submittedName>
        <fullName evidence="9">MMPL family protein</fullName>
    </submittedName>
</protein>
<keyword evidence="4 7" id="KW-1133">Transmembrane helix</keyword>
<name>A0A517NH61_9BACT</name>
<dbReference type="KEGG" id="rlc:K227x_48020"/>